<dbReference type="AlphaFoldDB" id="A0A3B0S030"/>
<dbReference type="Gene3D" id="3.90.1300.10">
    <property type="entry name" value="Amidase signature (AS) domain"/>
    <property type="match status" value="1"/>
</dbReference>
<organism evidence="2">
    <name type="scientific">hydrothermal vent metagenome</name>
    <dbReference type="NCBI Taxonomy" id="652676"/>
    <lineage>
        <taxon>unclassified sequences</taxon>
        <taxon>metagenomes</taxon>
        <taxon>ecological metagenomes</taxon>
    </lineage>
</organism>
<dbReference type="PANTHER" id="PTHR11895">
    <property type="entry name" value="TRANSAMIDASE"/>
    <property type="match status" value="1"/>
</dbReference>
<dbReference type="EMBL" id="UOEK01000165">
    <property type="protein sequence ID" value="VAV99544.1"/>
    <property type="molecule type" value="Genomic_DNA"/>
</dbReference>
<evidence type="ECO:0000259" key="1">
    <source>
        <dbReference type="Pfam" id="PF01425"/>
    </source>
</evidence>
<reference evidence="2" key="1">
    <citation type="submission" date="2018-06" db="EMBL/GenBank/DDBJ databases">
        <authorList>
            <person name="Zhirakovskaya E."/>
        </authorList>
    </citation>
    <scope>NUCLEOTIDE SEQUENCE</scope>
</reference>
<dbReference type="PANTHER" id="PTHR11895:SF176">
    <property type="entry name" value="AMIDASE AMID-RELATED"/>
    <property type="match status" value="1"/>
</dbReference>
<feature type="domain" description="Amidase" evidence="1">
    <location>
        <begin position="24"/>
        <end position="436"/>
    </location>
</feature>
<accession>A0A3B0S030</accession>
<protein>
    <submittedName>
        <fullName evidence="2">Asp-tRNAAsn/Glu-tRNAGln amidotransferase A subunit and related amidases</fullName>
    </submittedName>
</protein>
<keyword evidence="2" id="KW-0808">Transferase</keyword>
<dbReference type="InterPro" id="IPR000120">
    <property type="entry name" value="Amidase"/>
</dbReference>
<dbReference type="InterPro" id="IPR023631">
    <property type="entry name" value="Amidase_dom"/>
</dbReference>
<proteinExistence type="predicted"/>
<gene>
    <name evidence="2" type="ORF">MNBD_ACTINO02-945</name>
</gene>
<dbReference type="Pfam" id="PF01425">
    <property type="entry name" value="Amidase"/>
    <property type="match status" value="1"/>
</dbReference>
<dbReference type="InterPro" id="IPR036928">
    <property type="entry name" value="AS_sf"/>
</dbReference>
<dbReference type="GO" id="GO:0016740">
    <property type="term" value="F:transferase activity"/>
    <property type="evidence" value="ECO:0007669"/>
    <property type="project" value="UniProtKB-KW"/>
</dbReference>
<sequence length="437" mass="45665">MTSFAPTAAEASRLVGSGERTVAELVEDSLDRAAASQPKLNAFTLLDRTHALTIARTQASDRPLSGATFAVKDLIDQEGLPNTCGGSFEPVFPTADAPVVARLIAAGAVPTGRTGLHEYAFGFDSENHWFGPVRNPWDTSLSVGGSSGGSAAAVAAGVCSFALGTDTGGSVRVPAALCGIFGLKVTHGRVPISGVYPLATSLDTVGPLARTVADIESIYRVIAGPDASDPWTVDRPIEEPVPAPPLDTITLGVPRPWVDDSRVTADVAQGWHAALDALAHAGVTLVDIVAPSLAPTNTGTPSGYWEVADVHRARLLATPEKYGPNVRDRLARTLTATGADYLTALSQRRRLGDEFERVLDTVDALLTPATGVIRKSIGSSEVTLSSGETVHYRAPIARFSAMVNEVGLPGFTLPANVLGTSPPMAIQLVGPPWSERR</sequence>
<dbReference type="InterPro" id="IPR020556">
    <property type="entry name" value="Amidase_CS"/>
</dbReference>
<feature type="non-terminal residue" evidence="2">
    <location>
        <position position="437"/>
    </location>
</feature>
<dbReference type="PROSITE" id="PS00571">
    <property type="entry name" value="AMIDASES"/>
    <property type="match status" value="1"/>
</dbReference>
<name>A0A3B0S030_9ZZZZ</name>
<dbReference type="SUPFAM" id="SSF75304">
    <property type="entry name" value="Amidase signature (AS) enzymes"/>
    <property type="match status" value="1"/>
</dbReference>
<evidence type="ECO:0000313" key="2">
    <source>
        <dbReference type="EMBL" id="VAV99544.1"/>
    </source>
</evidence>